<feature type="region of interest" description="Disordered" evidence="1">
    <location>
        <begin position="861"/>
        <end position="892"/>
    </location>
</feature>
<name>A0A0F6SHW4_9BACT</name>
<feature type="compositionally biased region" description="Basic and acidic residues" evidence="1">
    <location>
        <begin position="547"/>
        <end position="558"/>
    </location>
</feature>
<evidence type="ECO:0000313" key="3">
    <source>
        <dbReference type="Proteomes" id="UP000034883"/>
    </source>
</evidence>
<proteinExistence type="predicted"/>
<feature type="region of interest" description="Disordered" evidence="1">
    <location>
        <begin position="295"/>
        <end position="378"/>
    </location>
</feature>
<reference evidence="2 3" key="1">
    <citation type="submission" date="2015-03" db="EMBL/GenBank/DDBJ databases">
        <title>Genome assembly of Sandaracinus amylolyticus DSM 53668.</title>
        <authorList>
            <person name="Sharma G."/>
            <person name="Subramanian S."/>
        </authorList>
    </citation>
    <scope>NUCLEOTIDE SEQUENCE [LARGE SCALE GENOMIC DNA]</scope>
    <source>
        <strain evidence="2 3">DSM 53668</strain>
    </source>
</reference>
<feature type="region of interest" description="Disordered" evidence="1">
    <location>
        <begin position="621"/>
        <end position="640"/>
    </location>
</feature>
<feature type="compositionally biased region" description="Basic and acidic residues" evidence="1">
    <location>
        <begin position="863"/>
        <end position="875"/>
    </location>
</feature>
<dbReference type="AlphaFoldDB" id="A0A0F6SHW4"/>
<feature type="compositionally biased region" description="Basic and acidic residues" evidence="1">
    <location>
        <begin position="323"/>
        <end position="339"/>
    </location>
</feature>
<dbReference type="KEGG" id="samy:DB32_008298"/>
<feature type="compositionally biased region" description="Basic residues" evidence="1">
    <location>
        <begin position="356"/>
        <end position="374"/>
    </location>
</feature>
<dbReference type="STRING" id="927083.DB32_008298"/>
<accession>A0A0F6SHW4</accession>
<protein>
    <submittedName>
        <fullName evidence="2">Pyoverdine chromophore synthetase</fullName>
    </submittedName>
</protein>
<evidence type="ECO:0000313" key="2">
    <source>
        <dbReference type="EMBL" id="AKF11149.1"/>
    </source>
</evidence>
<feature type="compositionally biased region" description="Basic and acidic residues" evidence="1">
    <location>
        <begin position="303"/>
        <end position="313"/>
    </location>
</feature>
<feature type="compositionally biased region" description="Basic and acidic residues" evidence="1">
    <location>
        <begin position="501"/>
        <end position="540"/>
    </location>
</feature>
<evidence type="ECO:0000256" key="1">
    <source>
        <dbReference type="SAM" id="MobiDB-lite"/>
    </source>
</evidence>
<sequence>MAACRATAGASPQRQSVELPVELRIGHPRVRFERSRHCVRHAELAELIAESSETSEEDVVATVERAATRHPPIGRHAQDAECPHRALGLATGADLFRGVMNRRARMVDFLSARTTLLQREQDERCTALEDPCIPAPHATALLARQRVHLLVERDERIHCLVLGAHHFAESRDRLVVHRCQLARARRTVATARQAFAGICRSADSARCDITIRRTHRRAGHAHLGRIARRDRLSTLDLRRGSRAQRGARAIARSTARHAARLTVIRAATTGALATDTIDTEPGCTRRCAAAAVTAVAQHAHQKHPSDGRARTGDTRASGRPVRHHGELAIRRDSGSELHGRARNVHRTISEELAAARARRARDHHPCARARRRHGTLRDATQLRDSAEPHRLHAIQAHHGHAAPDARYPDIARRHRDRASSARIPCNRSNPDRSAPVGPVVREHVRTPTARSRRRTDRQDTVVQGQRRAEVAGARGRRERRLRLPTAIARRERPHGAAGVAAHRDAPARDRDATTEPAHSDRSLEEHEPVRHIGARGRDGLTGRSFRRREPSRQIDDPHTAASASRPRRAHDEQVALERHGVPELIARNDPAAARECDAGAFTQNPPRISLIEMDEASGLRGPKLEPRIADGDATRADGHGGAERRAIAACHCGREHLADDCDQRIDCHRVHGITRVDIDAQMIGARAHHGGQRAPRRVERVKCAVAHHVLIVGEPDLRIRRSEHSRPALERHFDVDRRARCALVSQHPRLLEPIRHDVEALDPAAVLPFDALRILRRQARDVAVQPLDARRSQQQRRLVLADRTQRDRAVTHLQHRRSVDHREAAADGLERTTSVRAEIRRARVAARDCARVGLTRRRSCRTPADERRDARDDARCSSSPLDPLHCSRSFES</sequence>
<dbReference type="EMBL" id="CP011125">
    <property type="protein sequence ID" value="AKF11149.1"/>
    <property type="molecule type" value="Genomic_DNA"/>
</dbReference>
<feature type="compositionally biased region" description="Basic and acidic residues" evidence="1">
    <location>
        <begin position="622"/>
        <end position="640"/>
    </location>
</feature>
<dbReference type="Proteomes" id="UP000034883">
    <property type="component" value="Chromosome"/>
</dbReference>
<feature type="region of interest" description="Disordered" evidence="1">
    <location>
        <begin position="413"/>
        <end position="572"/>
    </location>
</feature>
<keyword evidence="3" id="KW-1185">Reference proteome</keyword>
<gene>
    <name evidence="2" type="ORF">DB32_008298</name>
</gene>
<organism evidence="2 3">
    <name type="scientific">Sandaracinus amylolyticus</name>
    <dbReference type="NCBI Taxonomy" id="927083"/>
    <lineage>
        <taxon>Bacteria</taxon>
        <taxon>Pseudomonadati</taxon>
        <taxon>Myxococcota</taxon>
        <taxon>Polyangia</taxon>
        <taxon>Polyangiales</taxon>
        <taxon>Sandaracinaceae</taxon>
        <taxon>Sandaracinus</taxon>
    </lineage>
</organism>